<feature type="region of interest" description="Disordered" evidence="1">
    <location>
        <begin position="72"/>
        <end position="95"/>
    </location>
</feature>
<name>A0A7J0CME5_STRMI</name>
<dbReference type="EMBL" id="BLWD01000001">
    <property type="protein sequence ID" value="GFN02857.1"/>
    <property type="molecule type" value="Genomic_DNA"/>
</dbReference>
<evidence type="ECO:0000256" key="1">
    <source>
        <dbReference type="SAM" id="MobiDB-lite"/>
    </source>
</evidence>
<dbReference type="AlphaFoldDB" id="A0A7J0CME5"/>
<sequence>MGEDPVEPRLPGRVALDLGGQRPGRLPDLPAAAVEAVVEDGEQGAGQILLGGEQFVRVTDGGRFGGGGRPLLDAPDQRGQIGAVDGGLSKPPGER</sequence>
<protein>
    <submittedName>
        <fullName evidence="2">Uncharacterized protein</fullName>
    </submittedName>
</protein>
<gene>
    <name evidence="2" type="ORF">Smic_14130</name>
</gene>
<feature type="region of interest" description="Disordered" evidence="1">
    <location>
        <begin position="1"/>
        <end position="22"/>
    </location>
</feature>
<accession>A0A7J0CME5</accession>
<reference evidence="2 3" key="1">
    <citation type="submission" date="2020-05" db="EMBL/GenBank/DDBJ databases">
        <title>Whole genome shotgun sequence of Streptomyces microflavus NBRC 13062.</title>
        <authorList>
            <person name="Komaki H."/>
            <person name="Tamura T."/>
        </authorList>
    </citation>
    <scope>NUCLEOTIDE SEQUENCE [LARGE SCALE GENOMIC DNA]</scope>
    <source>
        <strain evidence="2 3">NBRC 13062</strain>
    </source>
</reference>
<comment type="caution">
    <text evidence="2">The sequence shown here is derived from an EMBL/GenBank/DDBJ whole genome shotgun (WGS) entry which is preliminary data.</text>
</comment>
<dbReference type="Proteomes" id="UP000498740">
    <property type="component" value="Unassembled WGS sequence"/>
</dbReference>
<evidence type="ECO:0000313" key="3">
    <source>
        <dbReference type="Proteomes" id="UP000498740"/>
    </source>
</evidence>
<evidence type="ECO:0000313" key="2">
    <source>
        <dbReference type="EMBL" id="GFN02857.1"/>
    </source>
</evidence>
<proteinExistence type="predicted"/>
<organism evidence="2 3">
    <name type="scientific">Streptomyces microflavus</name>
    <name type="common">Streptomyces lipmanii</name>
    <dbReference type="NCBI Taxonomy" id="1919"/>
    <lineage>
        <taxon>Bacteria</taxon>
        <taxon>Bacillati</taxon>
        <taxon>Actinomycetota</taxon>
        <taxon>Actinomycetes</taxon>
        <taxon>Kitasatosporales</taxon>
        <taxon>Streptomycetaceae</taxon>
        <taxon>Streptomyces</taxon>
    </lineage>
</organism>